<dbReference type="Gene3D" id="3.20.20.100">
    <property type="entry name" value="NADP-dependent oxidoreductase domain"/>
    <property type="match status" value="1"/>
</dbReference>
<keyword evidence="5" id="KW-1185">Reference proteome</keyword>
<reference evidence="5" key="1">
    <citation type="journal article" date="2019" name="Int. J. Syst. Evol. Microbiol.">
        <title>The Global Catalogue of Microorganisms (GCM) 10K type strain sequencing project: providing services to taxonomists for standard genome sequencing and annotation.</title>
        <authorList>
            <consortium name="The Broad Institute Genomics Platform"/>
            <consortium name="The Broad Institute Genome Sequencing Center for Infectious Disease"/>
            <person name="Wu L."/>
            <person name="Ma J."/>
        </authorList>
    </citation>
    <scope>NUCLEOTIDE SEQUENCE [LARGE SCALE GENOMIC DNA]</scope>
    <source>
        <strain evidence="5">JCM 4395</strain>
    </source>
</reference>
<dbReference type="EMBL" id="BAAASG010000007">
    <property type="protein sequence ID" value="GAA2488312.1"/>
    <property type="molecule type" value="Genomic_DNA"/>
</dbReference>
<name>A0ABP5YWN3_STRLO</name>
<feature type="region of interest" description="Disordered" evidence="2">
    <location>
        <begin position="1"/>
        <end position="24"/>
    </location>
</feature>
<proteinExistence type="predicted"/>
<dbReference type="InterPro" id="IPR050791">
    <property type="entry name" value="Aldo-Keto_reductase"/>
</dbReference>
<organism evidence="4 5">
    <name type="scientific">Streptomyces longisporus</name>
    <dbReference type="NCBI Taxonomy" id="1948"/>
    <lineage>
        <taxon>Bacteria</taxon>
        <taxon>Bacillati</taxon>
        <taxon>Actinomycetota</taxon>
        <taxon>Actinomycetes</taxon>
        <taxon>Kitasatosporales</taxon>
        <taxon>Streptomycetaceae</taxon>
        <taxon>Streptomyces</taxon>
    </lineage>
</organism>
<evidence type="ECO:0000259" key="3">
    <source>
        <dbReference type="Pfam" id="PF00248"/>
    </source>
</evidence>
<dbReference type="Pfam" id="PF00248">
    <property type="entry name" value="Aldo_ket_red"/>
    <property type="match status" value="1"/>
</dbReference>
<protein>
    <submittedName>
        <fullName evidence="4">Aldo/keto reductase</fullName>
    </submittedName>
</protein>
<sequence length="346" mass="37439">MISGRRVRSVDAMTQHDNTLPHRTLGTQGLRVGAIGLGTMGMTMAYGAADEQGGAATIRRAYELGVTLFDTAELYGMGTGSNEQLLGRALKDVREEVVLATKFGFDLSDPTKLGALDSRPAHIREVTENSLRHLGTDHIDVLYQHRVDPDVPIEDVAGTVGELIAEGKVRYFGLSEAGPDIIRRAHAVHPVSVLQTEYSVFERAVEAEVLPVVRELGIGFVPYSPLGRGFLTGAVKPAAEYPADDMRSWDERWQPGNYEKNLAAVRELTALAESKGIAVTQLALAWLLAQGDDIVPIPGTRSPQRLTENVAAAQITLTAEDLARIQEILPHGSAGSRYPAAIMPTW</sequence>
<dbReference type="PANTHER" id="PTHR43625:SF99">
    <property type="entry name" value="ALDO-KETO REDUCTASE 1-RELATED"/>
    <property type="match status" value="1"/>
</dbReference>
<evidence type="ECO:0000313" key="4">
    <source>
        <dbReference type="EMBL" id="GAA2488312.1"/>
    </source>
</evidence>
<dbReference type="InterPro" id="IPR023210">
    <property type="entry name" value="NADP_OxRdtase_dom"/>
</dbReference>
<evidence type="ECO:0000256" key="1">
    <source>
        <dbReference type="ARBA" id="ARBA00023002"/>
    </source>
</evidence>
<dbReference type="CDD" id="cd19076">
    <property type="entry name" value="AKR_AKR13A_13D"/>
    <property type="match status" value="1"/>
</dbReference>
<feature type="domain" description="NADP-dependent oxidoreductase" evidence="3">
    <location>
        <begin position="34"/>
        <end position="329"/>
    </location>
</feature>
<accession>A0ABP5YWN3</accession>
<dbReference type="InterPro" id="IPR036812">
    <property type="entry name" value="NAD(P)_OxRdtase_dom_sf"/>
</dbReference>
<evidence type="ECO:0000256" key="2">
    <source>
        <dbReference type="SAM" id="MobiDB-lite"/>
    </source>
</evidence>
<dbReference type="SUPFAM" id="SSF51430">
    <property type="entry name" value="NAD(P)-linked oxidoreductase"/>
    <property type="match status" value="1"/>
</dbReference>
<gene>
    <name evidence="4" type="ORF">GCM10010276_28760</name>
</gene>
<comment type="caution">
    <text evidence="4">The sequence shown here is derived from an EMBL/GenBank/DDBJ whole genome shotgun (WGS) entry which is preliminary data.</text>
</comment>
<dbReference type="Proteomes" id="UP001501777">
    <property type="component" value="Unassembled WGS sequence"/>
</dbReference>
<keyword evidence="1" id="KW-0560">Oxidoreductase</keyword>
<evidence type="ECO:0000313" key="5">
    <source>
        <dbReference type="Proteomes" id="UP001501777"/>
    </source>
</evidence>
<dbReference type="PANTHER" id="PTHR43625">
    <property type="entry name" value="AFLATOXIN B1 ALDEHYDE REDUCTASE"/>
    <property type="match status" value="1"/>
</dbReference>